<evidence type="ECO:0000313" key="1">
    <source>
        <dbReference type="EMBL" id="ABM74600.1"/>
    </source>
</evidence>
<dbReference type="HOGENOM" id="CLU_775814_0_0_3"/>
<dbReference type="KEGG" id="pme:NATL1_00361"/>
<reference evidence="2" key="1">
    <citation type="journal article" date="2007" name="PLoS Genet.">
        <title>Patterns and implications of gene gain and loss in the evolution of Prochlorococcus.</title>
        <authorList>
            <person name="Kettler G.C."/>
            <person name="Martiny A.C."/>
            <person name="Huang K."/>
            <person name="Zucker J."/>
            <person name="Coleman M.L."/>
            <person name="Rodrigue S."/>
            <person name="Chen F."/>
            <person name="Lapidus A."/>
            <person name="Ferriera S."/>
            <person name="Johnson J."/>
            <person name="Steglich C."/>
            <person name="Church G.M."/>
            <person name="Richardson P."/>
            <person name="Chisholm S.W."/>
        </authorList>
    </citation>
    <scope>NUCLEOTIDE SEQUENCE [LARGE SCALE GENOMIC DNA]</scope>
    <source>
        <strain evidence="2">NATL1A</strain>
    </source>
</reference>
<sequence>MDTERNNLVSKKEVINSLYKIICTTTQSSSDRKIDDNSYFKRRVGGFKAEIEFENELKKNTTYSFLSGGMVLSPEIDGTKDMKNEFTYISIDSLAPSSYEEVYSNIINWNEIKYCYYAQINFENWELEEFNTKENKGDKNTVKTQILKPNYTLYKFDKDTKKFKKTLVDNFSEVFSIGRRKENTPSKYHLREKDRFDYFDDYDLKTLQKIYTNRYFLMKKYFNVVFNIIDIDGFIIKDKKIIIVEIKEKSPNKNKKSPDNKQFWFYGWDTRRILWYEFIQRKIGLDILYTVRQTNNRREKEFIKWDSIFLNDFLKVVSWHKSIDGGGGEGTLIAPYNHFKSLDQVLSKYNFQGKTYD</sequence>
<accession>A2BZE0</accession>
<evidence type="ECO:0000313" key="2">
    <source>
        <dbReference type="Proteomes" id="UP000002592"/>
    </source>
</evidence>
<dbReference type="AlphaFoldDB" id="A2BZE0"/>
<dbReference type="RefSeq" id="WP_011822838.1">
    <property type="nucleotide sequence ID" value="NC_008819.1"/>
</dbReference>
<dbReference type="Proteomes" id="UP000002592">
    <property type="component" value="Chromosome"/>
</dbReference>
<organism evidence="1 2">
    <name type="scientific">Prochlorococcus marinus (strain NATL1A)</name>
    <dbReference type="NCBI Taxonomy" id="167555"/>
    <lineage>
        <taxon>Bacteria</taxon>
        <taxon>Bacillati</taxon>
        <taxon>Cyanobacteriota</taxon>
        <taxon>Cyanophyceae</taxon>
        <taxon>Synechococcales</taxon>
        <taxon>Prochlorococcaceae</taxon>
        <taxon>Prochlorococcus</taxon>
    </lineage>
</organism>
<proteinExistence type="predicted"/>
<protein>
    <submittedName>
        <fullName evidence="1">Uncharacterized protein</fullName>
    </submittedName>
</protein>
<name>A2BZE0_PROM1</name>
<dbReference type="EMBL" id="CP000553">
    <property type="protein sequence ID" value="ABM74600.1"/>
    <property type="molecule type" value="Genomic_DNA"/>
</dbReference>
<gene>
    <name evidence="1" type="ordered locus">NATL1_00361</name>
</gene>